<keyword evidence="4" id="KW-1185">Reference proteome</keyword>
<feature type="signal peptide" evidence="2">
    <location>
        <begin position="1"/>
        <end position="29"/>
    </location>
</feature>
<evidence type="ECO:0000313" key="3">
    <source>
        <dbReference type="EMBL" id="MDN3611630.1"/>
    </source>
</evidence>
<protein>
    <submittedName>
        <fullName evidence="3">Phage coat protein</fullName>
    </submittedName>
</protein>
<dbReference type="Pfam" id="PF19199">
    <property type="entry name" value="Phage_coatGP8"/>
    <property type="match status" value="1"/>
</dbReference>
<comment type="caution">
    <text evidence="3">The sequence shown here is derived from an EMBL/GenBank/DDBJ whole genome shotgun (WGS) entry which is preliminary data.</text>
</comment>
<dbReference type="InterPro" id="IPR008020">
    <property type="entry name" value="G8P"/>
</dbReference>
<evidence type="ECO:0000256" key="1">
    <source>
        <dbReference type="SAM" id="Phobius"/>
    </source>
</evidence>
<keyword evidence="3" id="KW-0167">Capsid protein</keyword>
<keyword evidence="1" id="KW-0812">Transmembrane</keyword>
<sequence length="78" mass="7887">MKKLLIGLKNRAPVVALGVVSLTSGVAHAALGVEAQAAADALTGAATDYIAMAWGIVPIVVVGFIGIKLFRKSANKAT</sequence>
<evidence type="ECO:0000256" key="2">
    <source>
        <dbReference type="SAM" id="SignalP"/>
    </source>
</evidence>
<dbReference type="EMBL" id="JAUFQC010000027">
    <property type="protein sequence ID" value="MDN3611630.1"/>
    <property type="molecule type" value="Genomic_DNA"/>
</dbReference>
<feature type="chain" id="PRO_5046391052" evidence="2">
    <location>
        <begin position="30"/>
        <end position="78"/>
    </location>
</feature>
<dbReference type="Gene3D" id="1.20.5.80">
    <property type="match status" value="1"/>
</dbReference>
<proteinExistence type="predicted"/>
<reference evidence="4" key="1">
    <citation type="journal article" date="2019" name="Int. J. Syst. Evol. Microbiol.">
        <title>The Global Catalogue of Microorganisms (GCM) 10K type strain sequencing project: providing services to taxonomists for standard genome sequencing and annotation.</title>
        <authorList>
            <consortium name="The Broad Institute Genomics Platform"/>
            <consortium name="The Broad Institute Genome Sequencing Center for Infectious Disease"/>
            <person name="Wu L."/>
            <person name="Ma J."/>
        </authorList>
    </citation>
    <scope>NUCLEOTIDE SEQUENCE [LARGE SCALE GENOMIC DNA]</scope>
    <source>
        <strain evidence="4">CECT 7398</strain>
    </source>
</reference>
<keyword evidence="1" id="KW-0472">Membrane</keyword>
<accession>A0ABT8C008</accession>
<keyword evidence="3" id="KW-0946">Virion</keyword>
<evidence type="ECO:0000313" key="4">
    <source>
        <dbReference type="Proteomes" id="UP001238540"/>
    </source>
</evidence>
<keyword evidence="1" id="KW-1133">Transmembrane helix</keyword>
<dbReference type="SUPFAM" id="SSF57987">
    <property type="entry name" value="Inovirus (filamentous phage) major coat protein"/>
    <property type="match status" value="1"/>
</dbReference>
<gene>
    <name evidence="3" type="ORF">QWZ16_18690</name>
</gene>
<feature type="transmembrane region" description="Helical" evidence="1">
    <location>
        <begin position="51"/>
        <end position="70"/>
    </location>
</feature>
<name>A0ABT8C008_9VIBR</name>
<dbReference type="InterPro" id="IPR023390">
    <property type="entry name" value="Phage_M13_G8P_capsid_dom_sf"/>
</dbReference>
<organism evidence="3 4">
    <name type="scientific">Vibrio ostreicida</name>
    <dbReference type="NCBI Taxonomy" id="526588"/>
    <lineage>
        <taxon>Bacteria</taxon>
        <taxon>Pseudomonadati</taxon>
        <taxon>Pseudomonadota</taxon>
        <taxon>Gammaproteobacteria</taxon>
        <taxon>Vibrionales</taxon>
        <taxon>Vibrionaceae</taxon>
        <taxon>Vibrio</taxon>
    </lineage>
</organism>
<dbReference type="Proteomes" id="UP001238540">
    <property type="component" value="Unassembled WGS sequence"/>
</dbReference>
<dbReference type="RefSeq" id="WP_170882650.1">
    <property type="nucleotide sequence ID" value="NZ_JABEYA020000005.1"/>
</dbReference>
<keyword evidence="2" id="KW-0732">Signal</keyword>